<sequence>MRWSAPGIVAEALAERLPADGLEAPAAFRAAHVDWIPDSPVEAETDLRLAALAAVLALRRHLRLVDGDLGPQGAGVLILSGGVFRHAEDLTVVESTLRDDPVLRPILKNAHLTVDRDYVLAPAGLLADAGETTAADHLVTSLVG</sequence>
<dbReference type="Proteomes" id="UP001596512">
    <property type="component" value="Unassembled WGS sequence"/>
</dbReference>
<dbReference type="EMBL" id="JBHTEY010000004">
    <property type="protein sequence ID" value="MFC7617584.1"/>
    <property type="molecule type" value="Genomic_DNA"/>
</dbReference>
<dbReference type="Pfam" id="PF13941">
    <property type="entry name" value="MutL"/>
    <property type="match status" value="1"/>
</dbReference>
<accession>A0ABW2TW78</accession>
<organism evidence="1 2">
    <name type="scientific">Actinokineospora soli</name>
    <dbReference type="NCBI Taxonomy" id="1048753"/>
    <lineage>
        <taxon>Bacteria</taxon>
        <taxon>Bacillati</taxon>
        <taxon>Actinomycetota</taxon>
        <taxon>Actinomycetes</taxon>
        <taxon>Pseudonocardiales</taxon>
        <taxon>Pseudonocardiaceae</taxon>
        <taxon>Actinokineospora</taxon>
    </lineage>
</organism>
<name>A0ABW2TW78_9PSEU</name>
<keyword evidence="2" id="KW-1185">Reference proteome</keyword>
<dbReference type="InterPro" id="IPR006230">
    <property type="entry name" value="MutL"/>
</dbReference>
<evidence type="ECO:0000313" key="1">
    <source>
        <dbReference type="EMBL" id="MFC7617584.1"/>
    </source>
</evidence>
<protein>
    <submittedName>
        <fullName evidence="1">Glutamate mutase L</fullName>
    </submittedName>
</protein>
<gene>
    <name evidence="1" type="ORF">ACFQV2_33385</name>
</gene>
<evidence type="ECO:0000313" key="2">
    <source>
        <dbReference type="Proteomes" id="UP001596512"/>
    </source>
</evidence>
<comment type="caution">
    <text evidence="1">The sequence shown here is derived from an EMBL/GenBank/DDBJ whole genome shotgun (WGS) entry which is preliminary data.</text>
</comment>
<reference evidence="2" key="1">
    <citation type="journal article" date="2019" name="Int. J. Syst. Evol. Microbiol.">
        <title>The Global Catalogue of Microorganisms (GCM) 10K type strain sequencing project: providing services to taxonomists for standard genome sequencing and annotation.</title>
        <authorList>
            <consortium name="The Broad Institute Genomics Platform"/>
            <consortium name="The Broad Institute Genome Sequencing Center for Infectious Disease"/>
            <person name="Wu L."/>
            <person name="Ma J."/>
        </authorList>
    </citation>
    <scope>NUCLEOTIDE SEQUENCE [LARGE SCALE GENOMIC DNA]</scope>
    <source>
        <strain evidence="2">JCM 17695</strain>
    </source>
</reference>
<proteinExistence type="predicted"/>